<dbReference type="AlphaFoldDB" id="A0A3N7H9G4"/>
<name>A0A3N7H9G4_POPTR</name>
<evidence type="ECO:0000256" key="4">
    <source>
        <dbReference type="ARBA" id="ARBA00049436"/>
    </source>
</evidence>
<evidence type="ECO:0000313" key="5">
    <source>
        <dbReference type="EMBL" id="RQP02862.1"/>
    </source>
</evidence>
<evidence type="ECO:0000256" key="1">
    <source>
        <dbReference type="ARBA" id="ARBA00004496"/>
    </source>
</evidence>
<dbReference type="InterPro" id="IPR050292">
    <property type="entry name" value="Glutamine_Synthetase"/>
</dbReference>
<dbReference type="Proteomes" id="UP000006729">
    <property type="component" value="Chromosome 18"/>
</dbReference>
<protein>
    <recommendedName>
        <fullName evidence="3">Glutamate--ammonia ligase</fullName>
    </recommendedName>
</protein>
<dbReference type="EMBL" id="CM009307">
    <property type="protein sequence ID" value="RQP02862.1"/>
    <property type="molecule type" value="Genomic_DNA"/>
</dbReference>
<comment type="catalytic activity">
    <reaction evidence="4">
        <text>L-glutamate + NH4(+) + ATP = L-glutamine + ADP + phosphate + H(+)</text>
        <dbReference type="Rhea" id="RHEA:16169"/>
        <dbReference type="ChEBI" id="CHEBI:15378"/>
        <dbReference type="ChEBI" id="CHEBI:28938"/>
        <dbReference type="ChEBI" id="CHEBI:29985"/>
        <dbReference type="ChEBI" id="CHEBI:30616"/>
        <dbReference type="ChEBI" id="CHEBI:43474"/>
        <dbReference type="ChEBI" id="CHEBI:58359"/>
        <dbReference type="ChEBI" id="CHEBI:456216"/>
        <dbReference type="EC" id="6.3.1.2"/>
    </reaction>
</comment>
<keyword evidence="2" id="KW-0963">Cytoplasm</keyword>
<gene>
    <name evidence="5" type="ORF">POPTR_018G080566</name>
</gene>
<reference evidence="5" key="2">
    <citation type="submission" date="2017-07" db="EMBL/GenBank/DDBJ databases">
        <title>WGS assembly of Populus trichocarpa.</title>
        <authorList>
            <person name="Tuskan G."/>
            <person name="Difazio S."/>
            <person name="Jansson S."/>
            <person name="Bohlmann J."/>
            <person name="Grigoriev I."/>
            <person name="Hellsten U."/>
            <person name="Putnam N."/>
            <person name="Ralph S."/>
            <person name="Rombauts S."/>
            <person name="Salamov A."/>
            <person name="Schein J."/>
            <person name="Sterck L."/>
            <person name="Aerts A."/>
            <person name="Bhalerao R."/>
            <person name="Bhalerao R."/>
            <person name="Blaudez D."/>
            <person name="Boerjan W."/>
            <person name="Brun A."/>
            <person name="Brunner A."/>
            <person name="Busov V."/>
            <person name="Campbell M."/>
            <person name="Carlson J."/>
            <person name="Chalot M."/>
            <person name="Chapman J."/>
            <person name="Chen G."/>
            <person name="Cooper D."/>
            <person name="Coutinho P."/>
            <person name="Couturier J."/>
            <person name="Covert S."/>
            <person name="Cronk Q."/>
            <person name="Cunningham R."/>
            <person name="Davis J."/>
            <person name="Degroeve S."/>
            <person name="Dejardin A."/>
            <person name="Depamphilis C."/>
            <person name="Detter J."/>
            <person name="Dirks B."/>
            <person name="Dubchak I."/>
            <person name="Duplessis S."/>
            <person name="Ehlting J."/>
            <person name="Ellis B."/>
            <person name="Gendler K."/>
            <person name="Goodstein D."/>
            <person name="Gribskov M."/>
            <person name="Grimwood J."/>
            <person name="Groover A."/>
            <person name="Gunter L."/>
            <person name="Hamberger B."/>
            <person name="Heinze B."/>
            <person name="Helariutta Y."/>
            <person name="Henrissat B."/>
            <person name="Holligan D."/>
            <person name="Holt R."/>
            <person name="Huang W."/>
            <person name="Islam-Faridi N."/>
            <person name="Jones S."/>
            <person name="Jones-Rhoades M."/>
            <person name="Jorgensen R."/>
            <person name="Joshi C."/>
            <person name="Kangasjarvi J."/>
            <person name="Karlsson J."/>
            <person name="Kelleher C."/>
            <person name="Kirkpatrick R."/>
            <person name="Kirst M."/>
            <person name="Kohler A."/>
            <person name="Kalluri U."/>
            <person name="Larimer F."/>
            <person name="Leebens-Mack J."/>
            <person name="Leple J."/>
            <person name="Locascio P."/>
            <person name="Lou Y."/>
            <person name="Lucas S."/>
            <person name="Martin F."/>
            <person name="Montanini B."/>
            <person name="Napoli C."/>
            <person name="Nelson D."/>
            <person name="Nelson C."/>
            <person name="Nieminen K."/>
            <person name="Nilsson O."/>
            <person name="Pereda V."/>
            <person name="Peter G."/>
            <person name="Philippe R."/>
            <person name="Pilate G."/>
            <person name="Poliakov A."/>
            <person name="Razumovskaya J."/>
            <person name="Richardson P."/>
            <person name="Rinaldi C."/>
            <person name="Ritland K."/>
            <person name="Rouze P."/>
            <person name="Ryaboy D."/>
            <person name="Schmutz J."/>
            <person name="Schrader J."/>
            <person name="Segerman B."/>
            <person name="Shin H."/>
            <person name="Siddiqui A."/>
            <person name="Sterky F."/>
            <person name="Terry A."/>
            <person name="Tsai C."/>
            <person name="Uberbacher E."/>
            <person name="Unneberg P."/>
            <person name="Vahala J."/>
            <person name="Wall K."/>
            <person name="Wessler S."/>
            <person name="Yang G."/>
            <person name="Yin T."/>
            <person name="Douglas C."/>
            <person name="Marra M."/>
            <person name="Sandberg G."/>
            <person name="Van De Peer Y."/>
            <person name="Rokhsar D."/>
        </authorList>
    </citation>
    <scope>NUCLEOTIDE SEQUENCE</scope>
    <source>
        <strain evidence="5">Nisqually-1</strain>
    </source>
</reference>
<dbReference type="InParanoid" id="A0A3N7H9G4"/>
<dbReference type="GO" id="GO:0005737">
    <property type="term" value="C:cytoplasm"/>
    <property type="evidence" value="ECO:0007669"/>
    <property type="project" value="UniProtKB-SubCell"/>
</dbReference>
<evidence type="ECO:0000256" key="2">
    <source>
        <dbReference type="ARBA" id="ARBA00022490"/>
    </source>
</evidence>
<comment type="subcellular location">
    <subcellularLocation>
        <location evidence="1">Cytoplasm</location>
    </subcellularLocation>
</comment>
<proteinExistence type="predicted"/>
<sequence length="106" mass="11993">MNISGMNGEVMSGESVSLLEMNYGLQLGTFWRGLLRLLELCFHSILKPIQEIGLLFCQEDWKGAGSHTNYCAMSMRNEGGYEVIKKAIEKLGLRHKEHIAVYGERD</sequence>
<dbReference type="PANTHER" id="PTHR20852:SF93">
    <property type="entry name" value="GLUTAMINE SYNTHETASE CYTOSOLIC ISOZYME 1-1"/>
    <property type="match status" value="1"/>
</dbReference>
<dbReference type="STRING" id="3694.A0A3N7H9G4"/>
<accession>A0A3N7H9G4</accession>
<dbReference type="Gene3D" id="3.30.590.10">
    <property type="entry name" value="Glutamine synthetase/guanido kinase, catalytic domain"/>
    <property type="match status" value="1"/>
</dbReference>
<keyword evidence="6" id="KW-1185">Reference proteome</keyword>
<reference evidence="5 6" key="1">
    <citation type="journal article" date="2006" name="Science">
        <title>The genome of black cottonwood, Populus trichocarpa (Torr. &amp; Gray).</title>
        <authorList>
            <person name="Tuskan G.A."/>
            <person name="Difazio S."/>
            <person name="Jansson S."/>
            <person name="Bohlmann J."/>
            <person name="Grigoriev I."/>
            <person name="Hellsten U."/>
            <person name="Putnam N."/>
            <person name="Ralph S."/>
            <person name="Rombauts S."/>
            <person name="Salamov A."/>
            <person name="Schein J."/>
            <person name="Sterck L."/>
            <person name="Aerts A."/>
            <person name="Bhalerao R.R."/>
            <person name="Bhalerao R.P."/>
            <person name="Blaudez D."/>
            <person name="Boerjan W."/>
            <person name="Brun A."/>
            <person name="Brunner A."/>
            <person name="Busov V."/>
            <person name="Campbell M."/>
            <person name="Carlson J."/>
            <person name="Chalot M."/>
            <person name="Chapman J."/>
            <person name="Chen G.L."/>
            <person name="Cooper D."/>
            <person name="Coutinho P.M."/>
            <person name="Couturier J."/>
            <person name="Covert S."/>
            <person name="Cronk Q."/>
            <person name="Cunningham R."/>
            <person name="Davis J."/>
            <person name="Degroeve S."/>
            <person name="Dejardin A."/>
            <person name="Depamphilis C."/>
            <person name="Detter J."/>
            <person name="Dirks B."/>
            <person name="Dubchak I."/>
            <person name="Duplessis S."/>
            <person name="Ehlting J."/>
            <person name="Ellis B."/>
            <person name="Gendler K."/>
            <person name="Goodstein D."/>
            <person name="Gribskov M."/>
            <person name="Grimwood J."/>
            <person name="Groover A."/>
            <person name="Gunter L."/>
            <person name="Hamberger B."/>
            <person name="Heinze B."/>
            <person name="Helariutta Y."/>
            <person name="Henrissat B."/>
            <person name="Holligan D."/>
            <person name="Holt R."/>
            <person name="Huang W."/>
            <person name="Islam-Faridi N."/>
            <person name="Jones S."/>
            <person name="Jones-Rhoades M."/>
            <person name="Jorgensen R."/>
            <person name="Joshi C."/>
            <person name="Kangasjarvi J."/>
            <person name="Karlsson J."/>
            <person name="Kelleher C."/>
            <person name="Kirkpatrick R."/>
            <person name="Kirst M."/>
            <person name="Kohler A."/>
            <person name="Kalluri U."/>
            <person name="Larimer F."/>
            <person name="Leebens-Mack J."/>
            <person name="Leple J.C."/>
            <person name="Locascio P."/>
            <person name="Lou Y."/>
            <person name="Lucas S."/>
            <person name="Martin F."/>
            <person name="Montanini B."/>
            <person name="Napoli C."/>
            <person name="Nelson D.R."/>
            <person name="Nelson C."/>
            <person name="Nieminen K."/>
            <person name="Nilsson O."/>
            <person name="Pereda V."/>
            <person name="Peter G."/>
            <person name="Philippe R."/>
            <person name="Pilate G."/>
            <person name="Poliakov A."/>
            <person name="Razumovskaya J."/>
            <person name="Richardson P."/>
            <person name="Rinaldi C."/>
            <person name="Ritland K."/>
            <person name="Rouze P."/>
            <person name="Ryaboy D."/>
            <person name="Schmutz J."/>
            <person name="Schrader J."/>
            <person name="Segerman B."/>
            <person name="Shin H."/>
            <person name="Siddiqui A."/>
            <person name="Sterky F."/>
            <person name="Terry A."/>
            <person name="Tsai C.J."/>
            <person name="Uberbacher E."/>
            <person name="Unneberg P."/>
            <person name="Vahala J."/>
            <person name="Wall K."/>
            <person name="Wessler S."/>
            <person name="Yang G."/>
            <person name="Yin T."/>
            <person name="Douglas C."/>
            <person name="Marra M."/>
            <person name="Sandberg G."/>
            <person name="Van de Peer Y."/>
            <person name="Rokhsar D."/>
        </authorList>
    </citation>
    <scope>NUCLEOTIDE SEQUENCE [LARGE SCALE GENOMIC DNA]</scope>
    <source>
        <strain evidence="6">cv. Nisqually</strain>
        <strain evidence="5">Nisqually-1</strain>
    </source>
</reference>
<evidence type="ECO:0000256" key="3">
    <source>
        <dbReference type="ARBA" id="ARBA00030668"/>
    </source>
</evidence>
<evidence type="ECO:0000313" key="6">
    <source>
        <dbReference type="Proteomes" id="UP000006729"/>
    </source>
</evidence>
<dbReference type="GO" id="GO:0004356">
    <property type="term" value="F:glutamine synthetase activity"/>
    <property type="evidence" value="ECO:0007669"/>
    <property type="project" value="UniProtKB-EC"/>
</dbReference>
<dbReference type="EMBL" id="CM009307">
    <property type="protein sequence ID" value="RQP02863.1"/>
    <property type="molecule type" value="Genomic_DNA"/>
</dbReference>
<organism evidence="5 6">
    <name type="scientific">Populus trichocarpa</name>
    <name type="common">Western balsam poplar</name>
    <name type="synonym">Populus balsamifera subsp. trichocarpa</name>
    <dbReference type="NCBI Taxonomy" id="3694"/>
    <lineage>
        <taxon>Eukaryota</taxon>
        <taxon>Viridiplantae</taxon>
        <taxon>Streptophyta</taxon>
        <taxon>Embryophyta</taxon>
        <taxon>Tracheophyta</taxon>
        <taxon>Spermatophyta</taxon>
        <taxon>Magnoliopsida</taxon>
        <taxon>eudicotyledons</taxon>
        <taxon>Gunneridae</taxon>
        <taxon>Pentapetalae</taxon>
        <taxon>rosids</taxon>
        <taxon>fabids</taxon>
        <taxon>Malpighiales</taxon>
        <taxon>Salicaceae</taxon>
        <taxon>Saliceae</taxon>
        <taxon>Populus</taxon>
    </lineage>
</organism>
<dbReference type="PANTHER" id="PTHR20852">
    <property type="entry name" value="GLUTAMINE SYNTHETASE"/>
    <property type="match status" value="1"/>
</dbReference>